<dbReference type="EMBL" id="CZAL01000016">
    <property type="protein sequence ID" value="CUP76950.1"/>
    <property type="molecule type" value="Genomic_DNA"/>
</dbReference>
<accession>A0A174R1G0</accession>
<dbReference type="RefSeq" id="WP_172680800.1">
    <property type="nucleotide sequence ID" value="NZ_CZAL01000016.1"/>
</dbReference>
<sequence length="50" mass="5598">MGLAEKLRKLLADEYGINSDEELIKAMEKQKPVDLGIFTQGAYDENKKVG</sequence>
<dbReference type="Proteomes" id="UP000737612">
    <property type="component" value="Unassembled WGS sequence"/>
</dbReference>
<reference evidence="2" key="2">
    <citation type="submission" date="2021-02" db="EMBL/GenBank/DDBJ databases">
        <title>Metagenome-assembled genomes from human diarrheal sample B26.</title>
        <authorList>
            <person name="Ateba T.P."/>
            <person name="Alayande K.A."/>
            <person name="Mwanza M."/>
        </authorList>
    </citation>
    <scope>NUCLEOTIDE SEQUENCE</scope>
    <source>
        <strain evidence="2">06WH</strain>
    </source>
</reference>
<gene>
    <name evidence="1" type="ORF">ERS852498_02780</name>
    <name evidence="2" type="ORF">JTJ23_03160</name>
</gene>
<dbReference type="EMBL" id="JAFHBD010000009">
    <property type="protein sequence ID" value="MBN2952603.1"/>
    <property type="molecule type" value="Genomic_DNA"/>
</dbReference>
<reference evidence="1 3" key="1">
    <citation type="submission" date="2015-09" db="EMBL/GenBank/DDBJ databases">
        <authorList>
            <consortium name="Pathogen Informatics"/>
        </authorList>
    </citation>
    <scope>NUCLEOTIDE SEQUENCE [LARGE SCALE GENOMIC DNA]</scope>
    <source>
        <strain evidence="1 3">2789STDY5834885</strain>
    </source>
</reference>
<evidence type="ECO:0000313" key="2">
    <source>
        <dbReference type="EMBL" id="MBN2952603.1"/>
    </source>
</evidence>
<organism evidence="1 3">
    <name type="scientific">Fusicatenibacter saccharivorans</name>
    <dbReference type="NCBI Taxonomy" id="1150298"/>
    <lineage>
        <taxon>Bacteria</taxon>
        <taxon>Bacillati</taxon>
        <taxon>Bacillota</taxon>
        <taxon>Clostridia</taxon>
        <taxon>Lachnospirales</taxon>
        <taxon>Lachnospiraceae</taxon>
        <taxon>Fusicatenibacter</taxon>
    </lineage>
</organism>
<name>A0A174R1G0_9FIRM</name>
<evidence type="ECO:0000313" key="3">
    <source>
        <dbReference type="Proteomes" id="UP000095709"/>
    </source>
</evidence>
<proteinExistence type="predicted"/>
<protein>
    <submittedName>
        <fullName evidence="1">Uncharacterized protein</fullName>
    </submittedName>
</protein>
<evidence type="ECO:0000313" key="1">
    <source>
        <dbReference type="EMBL" id="CUP76950.1"/>
    </source>
</evidence>
<dbReference type="Proteomes" id="UP000095709">
    <property type="component" value="Unassembled WGS sequence"/>
</dbReference>
<dbReference type="AlphaFoldDB" id="A0A174R1G0"/>